<dbReference type="GO" id="GO:0035556">
    <property type="term" value="P:intracellular signal transduction"/>
    <property type="evidence" value="ECO:0007669"/>
    <property type="project" value="TreeGrafter"/>
</dbReference>
<dbReference type="SUPFAM" id="SSF56112">
    <property type="entry name" value="Protein kinase-like (PK-like)"/>
    <property type="match status" value="1"/>
</dbReference>
<dbReference type="CDD" id="cd00096">
    <property type="entry name" value="Ig"/>
    <property type="match status" value="2"/>
</dbReference>
<dbReference type="Gene3D" id="3.30.200.20">
    <property type="entry name" value="Phosphorylase Kinase, domain 1"/>
    <property type="match status" value="1"/>
</dbReference>
<reference evidence="10 11" key="1">
    <citation type="submission" date="2023-11" db="EMBL/GenBank/DDBJ databases">
        <authorList>
            <person name="Okamura Y."/>
        </authorList>
    </citation>
    <scope>NUCLEOTIDE SEQUENCE [LARGE SCALE GENOMIC DNA]</scope>
</reference>
<feature type="binding site" evidence="7">
    <location>
        <position position="675"/>
    </location>
    <ligand>
        <name>ATP</name>
        <dbReference type="ChEBI" id="CHEBI:30616"/>
    </ligand>
</feature>
<feature type="domain" description="Ig-like" evidence="9">
    <location>
        <begin position="135"/>
        <end position="212"/>
    </location>
</feature>
<dbReference type="PANTHER" id="PTHR24342:SF20">
    <property type="entry name" value="MYOSIN LIGHT CHAIN KINASE, SMOOTH MUSCLE"/>
    <property type="match status" value="1"/>
</dbReference>
<dbReference type="PROSITE" id="PS50011">
    <property type="entry name" value="PROTEIN_KINASE_DOM"/>
    <property type="match status" value="1"/>
</dbReference>
<dbReference type="GO" id="GO:0005634">
    <property type="term" value="C:nucleus"/>
    <property type="evidence" value="ECO:0007669"/>
    <property type="project" value="TreeGrafter"/>
</dbReference>
<dbReference type="GO" id="GO:0005524">
    <property type="term" value="F:ATP binding"/>
    <property type="evidence" value="ECO:0007669"/>
    <property type="project" value="UniProtKB-UniRule"/>
</dbReference>
<evidence type="ECO:0000256" key="2">
    <source>
        <dbReference type="ARBA" id="ARBA00022679"/>
    </source>
</evidence>
<evidence type="ECO:0000259" key="8">
    <source>
        <dbReference type="PROSITE" id="PS50011"/>
    </source>
</evidence>
<evidence type="ECO:0000256" key="5">
    <source>
        <dbReference type="ARBA" id="ARBA00022840"/>
    </source>
</evidence>
<evidence type="ECO:0000256" key="1">
    <source>
        <dbReference type="ARBA" id="ARBA00022527"/>
    </source>
</evidence>
<dbReference type="InterPro" id="IPR017441">
    <property type="entry name" value="Protein_kinase_ATP_BS"/>
</dbReference>
<dbReference type="Gene3D" id="1.10.510.10">
    <property type="entry name" value="Transferase(Phosphotransferase) domain 1"/>
    <property type="match status" value="1"/>
</dbReference>
<accession>A0AAV1JXC9</accession>
<dbReference type="InterPro" id="IPR008271">
    <property type="entry name" value="Ser/Thr_kinase_AS"/>
</dbReference>
<dbReference type="Proteomes" id="UP001497472">
    <property type="component" value="Unassembled WGS sequence"/>
</dbReference>
<dbReference type="GO" id="GO:0004674">
    <property type="term" value="F:protein serine/threonine kinase activity"/>
    <property type="evidence" value="ECO:0007669"/>
    <property type="project" value="UniProtKB-KW"/>
</dbReference>
<evidence type="ECO:0000259" key="9">
    <source>
        <dbReference type="PROSITE" id="PS50835"/>
    </source>
</evidence>
<keyword evidence="1" id="KW-0723">Serine/threonine-protein kinase</keyword>
<name>A0AAV1JXC9_9NEOP</name>
<dbReference type="InterPro" id="IPR011009">
    <property type="entry name" value="Kinase-like_dom_sf"/>
</dbReference>
<evidence type="ECO:0000256" key="4">
    <source>
        <dbReference type="ARBA" id="ARBA00022777"/>
    </source>
</evidence>
<keyword evidence="2" id="KW-0808">Transferase</keyword>
<evidence type="ECO:0008006" key="12">
    <source>
        <dbReference type="Google" id="ProtNLM"/>
    </source>
</evidence>
<dbReference type="InterPro" id="IPR013098">
    <property type="entry name" value="Ig_I-set"/>
</dbReference>
<keyword evidence="3 7" id="KW-0547">Nucleotide-binding</keyword>
<dbReference type="GO" id="GO:0043065">
    <property type="term" value="P:positive regulation of apoptotic process"/>
    <property type="evidence" value="ECO:0007669"/>
    <property type="project" value="TreeGrafter"/>
</dbReference>
<dbReference type="SMART" id="SM00409">
    <property type="entry name" value="IG"/>
    <property type="match status" value="3"/>
</dbReference>
<keyword evidence="4" id="KW-0418">Kinase</keyword>
<dbReference type="InterPro" id="IPR007110">
    <property type="entry name" value="Ig-like_dom"/>
</dbReference>
<dbReference type="PROSITE" id="PS00108">
    <property type="entry name" value="PROTEIN_KINASE_ST"/>
    <property type="match status" value="1"/>
</dbReference>
<dbReference type="Gene3D" id="2.60.40.10">
    <property type="entry name" value="Immunoglobulins"/>
    <property type="match status" value="2"/>
</dbReference>
<evidence type="ECO:0000256" key="7">
    <source>
        <dbReference type="PROSITE-ProRule" id="PRU10141"/>
    </source>
</evidence>
<dbReference type="SMART" id="SM00220">
    <property type="entry name" value="S_TKc"/>
    <property type="match status" value="1"/>
</dbReference>
<dbReference type="Pfam" id="PF00069">
    <property type="entry name" value="Pkinase"/>
    <property type="match status" value="1"/>
</dbReference>
<organism evidence="10 11">
    <name type="scientific">Leptosia nina</name>
    <dbReference type="NCBI Taxonomy" id="320188"/>
    <lineage>
        <taxon>Eukaryota</taxon>
        <taxon>Metazoa</taxon>
        <taxon>Ecdysozoa</taxon>
        <taxon>Arthropoda</taxon>
        <taxon>Hexapoda</taxon>
        <taxon>Insecta</taxon>
        <taxon>Pterygota</taxon>
        <taxon>Neoptera</taxon>
        <taxon>Endopterygota</taxon>
        <taxon>Lepidoptera</taxon>
        <taxon>Glossata</taxon>
        <taxon>Ditrysia</taxon>
        <taxon>Papilionoidea</taxon>
        <taxon>Pieridae</taxon>
        <taxon>Pierinae</taxon>
        <taxon>Leptosia</taxon>
    </lineage>
</organism>
<dbReference type="InterPro" id="IPR003599">
    <property type="entry name" value="Ig_sub"/>
</dbReference>
<evidence type="ECO:0000313" key="10">
    <source>
        <dbReference type="EMBL" id="CAK1553970.1"/>
    </source>
</evidence>
<dbReference type="PROSITE" id="PS00107">
    <property type="entry name" value="PROTEIN_KINASE_ATP"/>
    <property type="match status" value="1"/>
</dbReference>
<evidence type="ECO:0000256" key="6">
    <source>
        <dbReference type="ARBA" id="ARBA00023319"/>
    </source>
</evidence>
<dbReference type="PROSITE" id="PS50835">
    <property type="entry name" value="IG_LIKE"/>
    <property type="match status" value="2"/>
</dbReference>
<dbReference type="InterPro" id="IPR000719">
    <property type="entry name" value="Prot_kinase_dom"/>
</dbReference>
<dbReference type="InterPro" id="IPR036179">
    <property type="entry name" value="Ig-like_dom_sf"/>
</dbReference>
<proteinExistence type="predicted"/>
<sequence length="994" mass="113137">MEATAVLDSEPFEVEEHLRDVIVEERGTVTFLCVLTNFTEDKVRVAWSRNGKRLRNSIDTKINEKKRTHSLELKCVQLNDHGVYNFMFRSIRIQSITKGLLFVKPAQPNIKDGVLYLKAPNRRTSGFLNQLINVCVVVGGTIEFEATLKEKAITVEWYKNNEVIESDERMIFLSDNRTITLAILRAQETDSGIYYIVAKTQQSIESSFASVNVVRCDPYCQLASESSVYIDEAFPKLIEAYSGEEVRLLYAPLPECSFEATVIEPLNSVACYVGFPVIFKCQFEVADPEFCCAIWEVGRYKVERTSHQFNVFCNNTEFLLLIKSVEPDMAGTVLCEICKAIPGNKSHTMCSSAATLTILPNVIPKKIAEGIELRDRKKGFYRSYHKEELPIVALSEKECQSIELRKSILQDISEINETTNHERGSTALHAKALDVKTTTDDEEAGPSGIQSSAVRAVDCKPKKSIFLHVNCPTNSKNPTPKREVVEFQVVPDVDASKDDQNFIMMYISYCQCDDAIYWAEAKSNVPKMFGKLTIQHVKYKNWISPNNSIEETIMIQFEWKKANNYYYIIELHDSNELAGTGIATKSKFKLKEAPLERVIYFSIRAVKGSRDPNAAVFKAPNTKDVEMSPQTATILPMEDYPQLFTETGNDLGRGAFGLVVLVRDNIAGKYYAAKKIKTLLERRRKKAVKEYELLKALEHPKLVKVHLAFTDKQSVILIMDFLWGGELFERLVQEDHIKETDVVVYVRQICEALQYIHRHNILHMDIKPENIICHSPNTRLVKLADFGLARVLYERTVVRAMYGTREYVAPEVLNFEPLTLASDMWSFGVIIFLLLSGVMPFNGPTWGEVVTAMTLAQYDYTDPAFKDISPLAKDFINKLLQPNPASRMTSSQALEHTWLKEGPPSTSNPMRRTRDNLRDYLANQRFRWQESNAFPRIFDSPTTSVIVGSFDSNYSKANKCFFFLIKRSFCYTQRAGNVVIAAHRLRNGVQKNKQ</sequence>
<dbReference type="PANTHER" id="PTHR24342">
    <property type="entry name" value="SERINE/THREONINE-PROTEIN KINASE 17"/>
    <property type="match status" value="1"/>
</dbReference>
<keyword evidence="11" id="KW-1185">Reference proteome</keyword>
<feature type="domain" description="Ig-like" evidence="9">
    <location>
        <begin position="11"/>
        <end position="97"/>
    </location>
</feature>
<dbReference type="Pfam" id="PF07679">
    <property type="entry name" value="I-set"/>
    <property type="match status" value="2"/>
</dbReference>
<keyword evidence="6" id="KW-0393">Immunoglobulin domain</keyword>
<gene>
    <name evidence="10" type="ORF">LNINA_LOCUS12928</name>
</gene>
<dbReference type="AlphaFoldDB" id="A0AAV1JXC9"/>
<dbReference type="EMBL" id="CAVLEF010000265">
    <property type="protein sequence ID" value="CAK1553970.1"/>
    <property type="molecule type" value="Genomic_DNA"/>
</dbReference>
<keyword evidence="5 7" id="KW-0067">ATP-binding</keyword>
<dbReference type="SUPFAM" id="SSF48726">
    <property type="entry name" value="Immunoglobulin"/>
    <property type="match status" value="2"/>
</dbReference>
<evidence type="ECO:0000256" key="3">
    <source>
        <dbReference type="ARBA" id="ARBA00022741"/>
    </source>
</evidence>
<evidence type="ECO:0000313" key="11">
    <source>
        <dbReference type="Proteomes" id="UP001497472"/>
    </source>
</evidence>
<feature type="domain" description="Protein kinase" evidence="8">
    <location>
        <begin position="645"/>
        <end position="899"/>
    </location>
</feature>
<dbReference type="InterPro" id="IPR013783">
    <property type="entry name" value="Ig-like_fold"/>
</dbReference>
<protein>
    <recommendedName>
        <fullName evidence="12">Myosin light chain kinase</fullName>
    </recommendedName>
</protein>
<comment type="caution">
    <text evidence="10">The sequence shown here is derived from an EMBL/GenBank/DDBJ whole genome shotgun (WGS) entry which is preliminary data.</text>
</comment>